<proteinExistence type="inferred from homology"/>
<dbReference type="eggNOG" id="arCOG01268">
    <property type="taxonomic scope" value="Archaea"/>
</dbReference>
<dbReference type="RefSeq" id="WP_011998187.1">
    <property type="nucleotide sequence ID" value="NC_009776.1"/>
</dbReference>
<dbReference type="SMART" id="SM01409">
    <property type="entry name" value="RNA_pol_Rpb6"/>
    <property type="match status" value="1"/>
</dbReference>
<comment type="similarity">
    <text evidence="3">Belongs to the archaeal Rpo6/eukaryotic RPB6 RNA polymerase subunit family.</text>
</comment>
<dbReference type="GO" id="GO:0042797">
    <property type="term" value="P:tRNA transcription by RNA polymerase III"/>
    <property type="evidence" value="ECO:0007669"/>
    <property type="project" value="TreeGrafter"/>
</dbReference>
<dbReference type="Proteomes" id="UP000000262">
    <property type="component" value="Chromosome"/>
</dbReference>
<keyword evidence="1 3" id="KW-0240">DNA-directed RNA polymerase</keyword>
<evidence type="ECO:0000256" key="3">
    <source>
        <dbReference type="HAMAP-Rule" id="MF_00192"/>
    </source>
</evidence>
<organism evidence="4 5">
    <name type="scientific">Ignicoccus hospitalis (strain KIN4/I / DSM 18386 / JCM 14125)</name>
    <dbReference type="NCBI Taxonomy" id="453591"/>
    <lineage>
        <taxon>Archaea</taxon>
        <taxon>Thermoproteota</taxon>
        <taxon>Thermoprotei</taxon>
        <taxon>Desulfurococcales</taxon>
        <taxon>Desulfurococcaceae</taxon>
        <taxon>Ignicoccus</taxon>
    </lineage>
</organism>
<evidence type="ECO:0000313" key="5">
    <source>
        <dbReference type="Proteomes" id="UP000000262"/>
    </source>
</evidence>
<keyword evidence="3" id="KW-0808">Transferase</keyword>
<dbReference type="InterPro" id="IPR006110">
    <property type="entry name" value="Pol_omega/Rpo6/RPB6"/>
</dbReference>
<dbReference type="Pfam" id="PF01192">
    <property type="entry name" value="RNA_pol_Rpb6"/>
    <property type="match status" value="1"/>
</dbReference>
<dbReference type="PANTHER" id="PTHR47227:SF5">
    <property type="entry name" value="DNA-DIRECTED RNA POLYMERASES I, II, AND III SUBUNIT RPABC2"/>
    <property type="match status" value="1"/>
</dbReference>
<dbReference type="EC" id="2.7.7.6" evidence="3"/>
<keyword evidence="5" id="KW-1185">Reference proteome</keyword>
<evidence type="ECO:0000313" key="4">
    <source>
        <dbReference type="EMBL" id="ABU81335.1"/>
    </source>
</evidence>
<comment type="subcellular location">
    <subcellularLocation>
        <location evidence="3">Cytoplasm</location>
    </subcellularLocation>
</comment>
<accession>A8A8T3</accession>
<dbReference type="NCBIfam" id="NF002207">
    <property type="entry name" value="PRK01099.1-2"/>
    <property type="match status" value="1"/>
</dbReference>
<protein>
    <recommendedName>
        <fullName evidence="3">DNA-directed RNA polymerase subunit Rpo6</fullName>
        <ecNumber evidence="3">2.7.7.6</ecNumber>
    </recommendedName>
    <alternativeName>
        <fullName evidence="3">DNA-directed RNA polymerase subunit K</fullName>
    </alternativeName>
</protein>
<name>A8A8T3_IGNH4</name>
<dbReference type="GeneID" id="5562849"/>
<dbReference type="NCBIfam" id="NF002208">
    <property type="entry name" value="PRK01099.1-3"/>
    <property type="match status" value="1"/>
</dbReference>
<reference evidence="4 5" key="1">
    <citation type="journal article" date="2008" name="Genome Biol.">
        <title>A genomic analysis of the archaeal system Ignicoccus hospitalis-Nanoarchaeum equitans.</title>
        <authorList>
            <person name="Podar M."/>
            <person name="Anderson I."/>
            <person name="Makarova K.S."/>
            <person name="Elkins J.G."/>
            <person name="Ivanova N."/>
            <person name="Wall M.A."/>
            <person name="Lykidis A."/>
            <person name="Mavromatis K."/>
            <person name="Sun H."/>
            <person name="Hudson M.E."/>
            <person name="Chen W."/>
            <person name="Deciu C."/>
            <person name="Hutchison D."/>
            <person name="Eads J.R."/>
            <person name="Anderson A."/>
            <person name="Fernandes F."/>
            <person name="Szeto E."/>
            <person name="Lapidus A."/>
            <person name="Kyrpides N.C."/>
            <person name="Saier M.H.Jr."/>
            <person name="Richardson P.M."/>
            <person name="Rachel R."/>
            <person name="Huber H."/>
            <person name="Eisen J.A."/>
            <person name="Koonin E.V."/>
            <person name="Keller M."/>
            <person name="Stetter K.O."/>
        </authorList>
    </citation>
    <scope>NUCLEOTIDE SEQUENCE [LARGE SCALE GENOMIC DNA]</scope>
    <source>
        <strain evidence="5">KIN4/I / DSM 18386 / JCM 14125</strain>
    </source>
</reference>
<keyword evidence="3" id="KW-0548">Nucleotidyltransferase</keyword>
<evidence type="ECO:0000256" key="2">
    <source>
        <dbReference type="ARBA" id="ARBA00023163"/>
    </source>
</evidence>
<dbReference type="GO" id="GO:0006366">
    <property type="term" value="P:transcription by RNA polymerase II"/>
    <property type="evidence" value="ECO:0007669"/>
    <property type="project" value="TreeGrafter"/>
</dbReference>
<dbReference type="KEGG" id="iho:Igni_0151"/>
<dbReference type="GO" id="GO:0006360">
    <property type="term" value="P:transcription by RNA polymerase I"/>
    <property type="evidence" value="ECO:0007669"/>
    <property type="project" value="TreeGrafter"/>
</dbReference>
<comment type="subunit">
    <text evidence="3">Part of the RNA polymerase complex.</text>
</comment>
<dbReference type="SUPFAM" id="SSF63562">
    <property type="entry name" value="RPB6/omega subunit-like"/>
    <property type="match status" value="1"/>
</dbReference>
<comment type="catalytic activity">
    <reaction evidence="3">
        <text>RNA(n) + a ribonucleoside 5'-triphosphate = RNA(n+1) + diphosphate</text>
        <dbReference type="Rhea" id="RHEA:21248"/>
        <dbReference type="Rhea" id="RHEA-COMP:14527"/>
        <dbReference type="Rhea" id="RHEA-COMP:17342"/>
        <dbReference type="ChEBI" id="CHEBI:33019"/>
        <dbReference type="ChEBI" id="CHEBI:61557"/>
        <dbReference type="ChEBI" id="CHEBI:140395"/>
        <dbReference type="EC" id="2.7.7.6"/>
    </reaction>
</comment>
<dbReference type="AlphaFoldDB" id="A8A8T3"/>
<dbReference type="GO" id="GO:0000428">
    <property type="term" value="C:DNA-directed RNA polymerase complex"/>
    <property type="evidence" value="ECO:0007669"/>
    <property type="project" value="UniProtKB-KW"/>
</dbReference>
<dbReference type="Gene3D" id="3.90.940.10">
    <property type="match status" value="1"/>
</dbReference>
<dbReference type="GO" id="GO:0003899">
    <property type="term" value="F:DNA-directed RNA polymerase activity"/>
    <property type="evidence" value="ECO:0007669"/>
    <property type="project" value="UniProtKB-UniRule"/>
</dbReference>
<dbReference type="GO" id="GO:0005737">
    <property type="term" value="C:cytoplasm"/>
    <property type="evidence" value="ECO:0007669"/>
    <property type="project" value="UniProtKB-SubCell"/>
</dbReference>
<evidence type="ECO:0000256" key="1">
    <source>
        <dbReference type="ARBA" id="ARBA00022478"/>
    </source>
</evidence>
<comment type="function">
    <text evidence="3">DNA-dependent RNA polymerase (RNAP) catalyzes the transcription of DNA into RNA using the four ribonucleoside triphosphates as substrates.</text>
</comment>
<sequence length="97" mass="10864">MSEECKIELGPPHLTKFERAVIVGVRALQLSIGAPPLIDISKLPKRDALIIAREELRRGLLPITVKRRTQSGKEVLVPLDCLLKKEKEVFGEVPKLM</sequence>
<dbReference type="HOGENOM" id="CLU_112527_2_2_2"/>
<keyword evidence="2 3" id="KW-0804">Transcription</keyword>
<dbReference type="STRING" id="453591.Igni_0151"/>
<gene>
    <name evidence="3" type="primary">rpo6</name>
    <name evidence="3" type="synonym">rpoK</name>
    <name evidence="4" type="ordered locus">Igni_0151</name>
</gene>
<dbReference type="PhylomeDB" id="A8A8T3"/>
<keyword evidence="3" id="KW-0963">Cytoplasm</keyword>
<dbReference type="HAMAP" id="MF_00192">
    <property type="entry name" value="RNApol_arch_Rpo6"/>
    <property type="match status" value="1"/>
</dbReference>
<dbReference type="InterPro" id="IPR006111">
    <property type="entry name" value="Rpo6/Rpb6"/>
</dbReference>
<dbReference type="PANTHER" id="PTHR47227">
    <property type="entry name" value="DNA-DIRECTED RNA POLYMERASE SUBUNIT K"/>
    <property type="match status" value="1"/>
</dbReference>
<dbReference type="EMBL" id="CP000816">
    <property type="protein sequence ID" value="ABU81335.1"/>
    <property type="molecule type" value="Genomic_DNA"/>
</dbReference>
<dbReference type="GO" id="GO:0003677">
    <property type="term" value="F:DNA binding"/>
    <property type="evidence" value="ECO:0007669"/>
    <property type="project" value="UniProtKB-UniRule"/>
</dbReference>
<dbReference type="InterPro" id="IPR036161">
    <property type="entry name" value="RPB6/omega-like_sf"/>
</dbReference>